<dbReference type="PRINTS" id="PR00038">
    <property type="entry name" value="HTHLUXR"/>
</dbReference>
<gene>
    <name evidence="6" type="ORF">I7412_32900</name>
</gene>
<feature type="compositionally biased region" description="Polar residues" evidence="4">
    <location>
        <begin position="1"/>
        <end position="21"/>
    </location>
</feature>
<dbReference type="EMBL" id="JAEACQ010000288">
    <property type="protein sequence ID" value="MBL7631876.1"/>
    <property type="molecule type" value="Genomic_DNA"/>
</dbReference>
<evidence type="ECO:0000259" key="5">
    <source>
        <dbReference type="PROSITE" id="PS50043"/>
    </source>
</evidence>
<dbReference type="InterPro" id="IPR000792">
    <property type="entry name" value="Tscrpt_reg_LuxR_C"/>
</dbReference>
<proteinExistence type="predicted"/>
<dbReference type="Proteomes" id="UP000604475">
    <property type="component" value="Unassembled WGS sequence"/>
</dbReference>
<dbReference type="GO" id="GO:0006355">
    <property type="term" value="P:regulation of DNA-templated transcription"/>
    <property type="evidence" value="ECO:0007669"/>
    <property type="project" value="InterPro"/>
</dbReference>
<evidence type="ECO:0000256" key="1">
    <source>
        <dbReference type="ARBA" id="ARBA00023015"/>
    </source>
</evidence>
<feature type="region of interest" description="Disordered" evidence="4">
    <location>
        <begin position="1"/>
        <end position="31"/>
    </location>
</feature>
<dbReference type="Pfam" id="PF00196">
    <property type="entry name" value="GerE"/>
    <property type="match status" value="1"/>
</dbReference>
<dbReference type="AlphaFoldDB" id="A0A937UV48"/>
<evidence type="ECO:0000256" key="2">
    <source>
        <dbReference type="ARBA" id="ARBA00023125"/>
    </source>
</evidence>
<dbReference type="PROSITE" id="PS50043">
    <property type="entry name" value="HTH_LUXR_2"/>
    <property type="match status" value="1"/>
</dbReference>
<comment type="caution">
    <text evidence="6">The sequence shown here is derived from an EMBL/GenBank/DDBJ whole genome shotgun (WGS) entry which is preliminary data.</text>
</comment>
<dbReference type="GO" id="GO:0003677">
    <property type="term" value="F:DNA binding"/>
    <property type="evidence" value="ECO:0007669"/>
    <property type="project" value="UniProtKB-KW"/>
</dbReference>
<evidence type="ECO:0000256" key="3">
    <source>
        <dbReference type="ARBA" id="ARBA00023163"/>
    </source>
</evidence>
<dbReference type="PANTHER" id="PTHR44688:SF16">
    <property type="entry name" value="DNA-BINDING TRANSCRIPTIONAL ACTIVATOR DEVR_DOSR"/>
    <property type="match status" value="1"/>
</dbReference>
<evidence type="ECO:0000313" key="7">
    <source>
        <dbReference type="Proteomes" id="UP000604475"/>
    </source>
</evidence>
<keyword evidence="7" id="KW-1185">Reference proteome</keyword>
<dbReference type="CDD" id="cd06170">
    <property type="entry name" value="LuxR_C_like"/>
    <property type="match status" value="1"/>
</dbReference>
<reference evidence="6" key="1">
    <citation type="submission" date="2020-12" db="EMBL/GenBank/DDBJ databases">
        <title>Genomic characterization of non-nitrogen-fixing Frankia strains.</title>
        <authorList>
            <person name="Carlos-Shanley C."/>
            <person name="Guerra T."/>
            <person name="Hahn D."/>
        </authorList>
    </citation>
    <scope>NUCLEOTIDE SEQUENCE</scope>
    <source>
        <strain evidence="6">CN6</strain>
    </source>
</reference>
<evidence type="ECO:0000256" key="4">
    <source>
        <dbReference type="SAM" id="MobiDB-lite"/>
    </source>
</evidence>
<dbReference type="Gene3D" id="1.10.10.10">
    <property type="entry name" value="Winged helix-like DNA-binding domain superfamily/Winged helix DNA-binding domain"/>
    <property type="match status" value="1"/>
</dbReference>
<dbReference type="PANTHER" id="PTHR44688">
    <property type="entry name" value="DNA-BINDING TRANSCRIPTIONAL ACTIVATOR DEVR_DOSR"/>
    <property type="match status" value="1"/>
</dbReference>
<evidence type="ECO:0000313" key="6">
    <source>
        <dbReference type="EMBL" id="MBL7631876.1"/>
    </source>
</evidence>
<name>A0A937UV48_9ACTN</name>
<organism evidence="6 7">
    <name type="scientific">Frankia nepalensis</name>
    <dbReference type="NCBI Taxonomy" id="1836974"/>
    <lineage>
        <taxon>Bacteria</taxon>
        <taxon>Bacillati</taxon>
        <taxon>Actinomycetota</taxon>
        <taxon>Actinomycetes</taxon>
        <taxon>Frankiales</taxon>
        <taxon>Frankiaceae</taxon>
        <taxon>Frankia</taxon>
    </lineage>
</organism>
<accession>A0A937UV48</accession>
<dbReference type="InterPro" id="IPR036388">
    <property type="entry name" value="WH-like_DNA-bd_sf"/>
</dbReference>
<dbReference type="InterPro" id="IPR016032">
    <property type="entry name" value="Sig_transdc_resp-reg_C-effctor"/>
</dbReference>
<keyword evidence="3" id="KW-0804">Transcription</keyword>
<dbReference type="SMART" id="SM00421">
    <property type="entry name" value="HTH_LUXR"/>
    <property type="match status" value="1"/>
</dbReference>
<keyword evidence="2" id="KW-0238">DNA-binding</keyword>
<sequence>MGSETSEVNKPRSTSRGQQAEVNKPSPRERDVLALAAEGHSNTAIAARLVITERTVETHVRSVFQKLGIHESPLSHRRVLVVLAYLRS</sequence>
<protein>
    <submittedName>
        <fullName evidence="6">Helix-turn-helix transcriptional regulator</fullName>
    </submittedName>
</protein>
<feature type="domain" description="HTH luxR-type" evidence="5">
    <location>
        <begin position="21"/>
        <end position="88"/>
    </location>
</feature>
<keyword evidence="1" id="KW-0805">Transcription regulation</keyword>
<dbReference type="SUPFAM" id="SSF46894">
    <property type="entry name" value="C-terminal effector domain of the bipartite response regulators"/>
    <property type="match status" value="1"/>
</dbReference>
<dbReference type="PROSITE" id="PS00622">
    <property type="entry name" value="HTH_LUXR_1"/>
    <property type="match status" value="1"/>
</dbReference>